<comment type="subcellular location">
    <subcellularLocation>
        <location evidence="1 9">Plastid</location>
        <location evidence="1 9">Chloroplast stroma</location>
    </subcellularLocation>
</comment>
<dbReference type="PANTHER" id="PTHR32429:SF32">
    <property type="entry name" value="RIBULOSE BISPHOSPHATE CARBOXYLASE_OXYGENASE ACTIVASE, CHLOROPLASTIC"/>
    <property type="match status" value="1"/>
</dbReference>
<feature type="domain" description="Ribulose bisphosphate carboxylase/oxygenase activase AAA helical" evidence="11">
    <location>
        <begin position="322"/>
        <end position="383"/>
    </location>
</feature>
<dbReference type="SUPFAM" id="SSF52540">
    <property type="entry name" value="P-loop containing nucleoside triphosphate hydrolases"/>
    <property type="match status" value="1"/>
</dbReference>
<dbReference type="InterPro" id="IPR027417">
    <property type="entry name" value="P-loop_NTPase"/>
</dbReference>
<keyword evidence="5 9" id="KW-0067">ATP-binding</keyword>
<dbReference type="FunFam" id="3.40.50.300:FF:000258">
    <property type="entry name" value="Ribulose bisphosphate carboxylase/oxygenase activase, chloroplastic"/>
    <property type="match status" value="1"/>
</dbReference>
<evidence type="ECO:0000256" key="3">
    <source>
        <dbReference type="ARBA" id="ARBA00022640"/>
    </source>
</evidence>
<feature type="domain" description="ATPase AAA-type core" evidence="10">
    <location>
        <begin position="162"/>
        <end position="305"/>
    </location>
</feature>
<evidence type="ECO:0000259" key="10">
    <source>
        <dbReference type="Pfam" id="PF00004"/>
    </source>
</evidence>
<dbReference type="GO" id="GO:0016887">
    <property type="term" value="F:ATP hydrolysis activity"/>
    <property type="evidence" value="ECO:0007669"/>
    <property type="project" value="UniProtKB-UniRule"/>
</dbReference>
<dbReference type="AlphaFoldDB" id="A0AAW2J3K3"/>
<evidence type="ECO:0000313" key="12">
    <source>
        <dbReference type="EMBL" id="KAL0289171.1"/>
    </source>
</evidence>
<sequence length="453" mass="49608">MAAAVSTVGAVNRVPLNLNGSGAGAAVPSSSFLGSSLKKVNSGYVPKVASRNLKVVAEVNEEKQTEKDRWKGLVEDISDDQQDITRGKGMVDTLFQAPTGMGTHDAVLSSYEYLSQGLRQYNFDNTMGGLYIAPAFMDKLVVHISKNFMSLPNIKVPLILGIWGGKGQGKSFQCELVFAKMGINPIMMSAGELESGNAGEPAKLIRQRYREAADIIKKGKMCCLFINDLDAGAGRLGGTTQYTVNNQMVNATLMNIADNPTNVQLPGMYNKEENPRVPIIVTGNDFSTLYAPLIRDGRMEKFYWAPTREDRIGVCKYSLFADFFGALRARVYDDEVRKWIGGVGVDNIGKKLVNSREGPPTFEQPRMTLEKLLEYGNMLVAEQENVKRVQLADKYLKDAALGDANKDAIDRGTFYGQAAQQVKIPVPEGCTDPNATNFDPTARSDDGSCLYKF</sequence>
<dbReference type="InterPro" id="IPR044960">
    <property type="entry name" value="RCA-like"/>
</dbReference>
<dbReference type="GO" id="GO:0005524">
    <property type="term" value="F:ATP binding"/>
    <property type="evidence" value="ECO:0007669"/>
    <property type="project" value="UniProtKB-UniRule"/>
</dbReference>
<dbReference type="GO" id="GO:0009570">
    <property type="term" value="C:chloroplast stroma"/>
    <property type="evidence" value="ECO:0007669"/>
    <property type="project" value="UniProtKB-SubCell"/>
</dbReference>
<organism evidence="12">
    <name type="scientific">Sesamum angustifolium</name>
    <dbReference type="NCBI Taxonomy" id="2727405"/>
    <lineage>
        <taxon>Eukaryota</taxon>
        <taxon>Viridiplantae</taxon>
        <taxon>Streptophyta</taxon>
        <taxon>Embryophyta</taxon>
        <taxon>Tracheophyta</taxon>
        <taxon>Spermatophyta</taxon>
        <taxon>Magnoliopsida</taxon>
        <taxon>eudicotyledons</taxon>
        <taxon>Gunneridae</taxon>
        <taxon>Pentapetalae</taxon>
        <taxon>asterids</taxon>
        <taxon>lamiids</taxon>
        <taxon>Lamiales</taxon>
        <taxon>Pedaliaceae</taxon>
        <taxon>Sesamum</taxon>
    </lineage>
</organism>
<gene>
    <name evidence="12" type="ORF">Sangu_2626800</name>
</gene>
<dbReference type="Pfam" id="PF00004">
    <property type="entry name" value="AAA"/>
    <property type="match status" value="1"/>
</dbReference>
<evidence type="ECO:0000256" key="2">
    <source>
        <dbReference type="ARBA" id="ARBA00022528"/>
    </source>
</evidence>
<evidence type="ECO:0000256" key="4">
    <source>
        <dbReference type="ARBA" id="ARBA00022741"/>
    </source>
</evidence>
<dbReference type="GO" id="GO:0046863">
    <property type="term" value="F:ribulose-1,5-bisphosphate carboxylase/oxygenase activator activity"/>
    <property type="evidence" value="ECO:0007669"/>
    <property type="project" value="UniProtKB-UniRule"/>
</dbReference>
<keyword evidence="4 9" id="KW-0547">Nucleotide-binding</keyword>
<evidence type="ECO:0000256" key="6">
    <source>
        <dbReference type="ARBA" id="ARBA00022946"/>
    </source>
</evidence>
<evidence type="ECO:0000256" key="7">
    <source>
        <dbReference type="ARBA" id="ARBA00025556"/>
    </source>
</evidence>
<keyword evidence="2 9" id="KW-0150">Chloroplast</keyword>
<dbReference type="PANTHER" id="PTHR32429">
    <property type="match status" value="1"/>
</dbReference>
<evidence type="ECO:0000256" key="5">
    <source>
        <dbReference type="ARBA" id="ARBA00022840"/>
    </source>
</evidence>
<name>A0AAW2J3K3_9LAMI</name>
<dbReference type="Gene3D" id="1.10.8.1070">
    <property type="match status" value="1"/>
</dbReference>
<reference evidence="12" key="2">
    <citation type="journal article" date="2024" name="Plant">
        <title>Genomic evolution and insights into agronomic trait innovations of Sesamum species.</title>
        <authorList>
            <person name="Miao H."/>
            <person name="Wang L."/>
            <person name="Qu L."/>
            <person name="Liu H."/>
            <person name="Sun Y."/>
            <person name="Le M."/>
            <person name="Wang Q."/>
            <person name="Wei S."/>
            <person name="Zheng Y."/>
            <person name="Lin W."/>
            <person name="Duan Y."/>
            <person name="Cao H."/>
            <person name="Xiong S."/>
            <person name="Wang X."/>
            <person name="Wei L."/>
            <person name="Li C."/>
            <person name="Ma Q."/>
            <person name="Ju M."/>
            <person name="Zhao R."/>
            <person name="Li G."/>
            <person name="Mu C."/>
            <person name="Tian Q."/>
            <person name="Mei H."/>
            <person name="Zhang T."/>
            <person name="Gao T."/>
            <person name="Zhang H."/>
        </authorList>
    </citation>
    <scope>NUCLEOTIDE SEQUENCE</scope>
    <source>
        <strain evidence="12">G01</strain>
    </source>
</reference>
<evidence type="ECO:0000256" key="8">
    <source>
        <dbReference type="ARBA" id="ARBA00025781"/>
    </source>
</evidence>
<dbReference type="EMBL" id="JACGWK010001412">
    <property type="protein sequence ID" value="KAL0289171.1"/>
    <property type="molecule type" value="Genomic_DNA"/>
</dbReference>
<accession>A0AAW2J3K3</accession>
<comment type="caution">
    <text evidence="12">The sequence shown here is derived from an EMBL/GenBank/DDBJ whole genome shotgun (WGS) entry which is preliminary data.</text>
</comment>
<dbReference type="GO" id="GO:0009579">
    <property type="term" value="C:thylakoid"/>
    <property type="evidence" value="ECO:0007669"/>
    <property type="project" value="TreeGrafter"/>
</dbReference>
<dbReference type="InterPro" id="IPR048571">
    <property type="entry name" value="RuBisCO_activase_AAA_helical"/>
</dbReference>
<evidence type="ECO:0000256" key="1">
    <source>
        <dbReference type="ARBA" id="ARBA00004470"/>
    </source>
</evidence>
<dbReference type="Gene3D" id="3.40.50.300">
    <property type="entry name" value="P-loop containing nucleotide triphosphate hydrolases"/>
    <property type="match status" value="1"/>
</dbReference>
<reference evidence="12" key="1">
    <citation type="submission" date="2020-06" db="EMBL/GenBank/DDBJ databases">
        <authorList>
            <person name="Li T."/>
            <person name="Hu X."/>
            <person name="Zhang T."/>
            <person name="Song X."/>
            <person name="Zhang H."/>
            <person name="Dai N."/>
            <person name="Sheng W."/>
            <person name="Hou X."/>
            <person name="Wei L."/>
        </authorList>
    </citation>
    <scope>NUCLEOTIDE SEQUENCE</scope>
    <source>
        <strain evidence="12">G01</strain>
        <tissue evidence="12">Leaf</tissue>
    </source>
</reference>
<proteinExistence type="inferred from homology"/>
<evidence type="ECO:0000256" key="9">
    <source>
        <dbReference type="RuleBase" id="RU369045"/>
    </source>
</evidence>
<keyword evidence="3 9" id="KW-0934">Plastid</keyword>
<evidence type="ECO:0000259" key="11">
    <source>
        <dbReference type="Pfam" id="PF21228"/>
    </source>
</evidence>
<dbReference type="FunFam" id="1.10.8.1070:FF:000001">
    <property type="entry name" value="Ribulose bisphosphate carboxylase/oxygenase activase, chloroplastic"/>
    <property type="match status" value="1"/>
</dbReference>
<protein>
    <recommendedName>
        <fullName evidence="9">Ribulose bisphosphate carboxylase/oxygenase activase, chloroplastic</fullName>
        <shortName evidence="9">RA</shortName>
        <shortName evidence="9">RuBisCO activase</shortName>
    </recommendedName>
</protein>
<dbReference type="Pfam" id="PF21228">
    <property type="entry name" value="RuBisCO_activase_AAA_helical"/>
    <property type="match status" value="1"/>
</dbReference>
<dbReference type="InterPro" id="IPR003959">
    <property type="entry name" value="ATPase_AAA_core"/>
</dbReference>
<keyword evidence="6" id="KW-0809">Transit peptide</keyword>
<comment type="similarity">
    <text evidence="8 9">Belongs to the RuBisCO activase family.</text>
</comment>
<comment type="function">
    <text evidence="7 9">Activation of RuBisCO (ribulose-1,5-bisphosphate carboxylase/oxygenase; EC 4.1.1.39) involves the ATP-dependent carboxylation of the epsilon-amino group of lysine leading to a carbamate structure.</text>
</comment>